<evidence type="ECO:0000313" key="5">
    <source>
        <dbReference type="Proteomes" id="UP001519460"/>
    </source>
</evidence>
<dbReference type="AlphaFoldDB" id="A0ABD0KGY6"/>
<dbReference type="PANTHER" id="PTHR10404">
    <property type="entry name" value="N-ACETYLATED-ALPHA-LINKED ACIDIC DIPEPTIDASE"/>
    <property type="match status" value="1"/>
</dbReference>
<protein>
    <submittedName>
        <fullName evidence="4">Uncharacterized protein</fullName>
    </submittedName>
</protein>
<dbReference type="Gene3D" id="3.50.30.30">
    <property type="match status" value="1"/>
</dbReference>
<evidence type="ECO:0000256" key="1">
    <source>
        <dbReference type="ARBA" id="ARBA00005634"/>
    </source>
</evidence>
<dbReference type="PANTHER" id="PTHR10404:SF46">
    <property type="entry name" value="VACUOLAR PROTEIN SORTING-ASSOCIATED PROTEIN 70"/>
    <property type="match status" value="1"/>
</dbReference>
<evidence type="ECO:0000259" key="3">
    <source>
        <dbReference type="Pfam" id="PF04389"/>
    </source>
</evidence>
<dbReference type="Gene3D" id="1.20.930.40">
    <property type="entry name" value="Transferrin receptor-like, dimerisation domain"/>
    <property type="match status" value="1"/>
</dbReference>
<dbReference type="InterPro" id="IPR003137">
    <property type="entry name" value="PA_domain"/>
</dbReference>
<keyword evidence="5" id="KW-1185">Reference proteome</keyword>
<gene>
    <name evidence="4" type="ORF">BaRGS_00022372</name>
</gene>
<dbReference type="InterPro" id="IPR036757">
    <property type="entry name" value="TFR-like_dimer_dom_sf"/>
</dbReference>
<dbReference type="InterPro" id="IPR007484">
    <property type="entry name" value="Peptidase_M28"/>
</dbReference>
<dbReference type="Proteomes" id="UP001519460">
    <property type="component" value="Unassembled WGS sequence"/>
</dbReference>
<dbReference type="Pfam" id="PF02225">
    <property type="entry name" value="PA"/>
    <property type="match status" value="1"/>
</dbReference>
<dbReference type="Gene3D" id="3.40.630.10">
    <property type="entry name" value="Zn peptidases"/>
    <property type="match status" value="1"/>
</dbReference>
<feature type="non-terminal residue" evidence="4">
    <location>
        <position position="1"/>
    </location>
</feature>
<comment type="caution">
    <text evidence="4">The sequence shown here is derived from an EMBL/GenBank/DDBJ whole genome shotgun (WGS) entry which is preliminary data.</text>
</comment>
<evidence type="ECO:0000313" key="4">
    <source>
        <dbReference type="EMBL" id="KAK7486448.1"/>
    </source>
</evidence>
<dbReference type="FunFam" id="3.40.630.10:FF:000101">
    <property type="entry name" value="N-acetylated alpha-linked acidic dipeptidase like 1"/>
    <property type="match status" value="1"/>
</dbReference>
<dbReference type="InterPro" id="IPR046450">
    <property type="entry name" value="PA_dom_sf"/>
</dbReference>
<dbReference type="Pfam" id="PF04389">
    <property type="entry name" value="Peptidase_M28"/>
    <property type="match status" value="1"/>
</dbReference>
<name>A0ABD0KGY6_9CAEN</name>
<feature type="domain" description="Peptidase M28" evidence="3">
    <location>
        <begin position="233"/>
        <end position="438"/>
    </location>
</feature>
<comment type="similarity">
    <text evidence="1">Belongs to the peptidase M28 family. M28B subfamily.</text>
</comment>
<dbReference type="InterPro" id="IPR039373">
    <property type="entry name" value="Peptidase_M28B"/>
</dbReference>
<organism evidence="4 5">
    <name type="scientific">Batillaria attramentaria</name>
    <dbReference type="NCBI Taxonomy" id="370345"/>
    <lineage>
        <taxon>Eukaryota</taxon>
        <taxon>Metazoa</taxon>
        <taxon>Spiralia</taxon>
        <taxon>Lophotrochozoa</taxon>
        <taxon>Mollusca</taxon>
        <taxon>Gastropoda</taxon>
        <taxon>Caenogastropoda</taxon>
        <taxon>Sorbeoconcha</taxon>
        <taxon>Cerithioidea</taxon>
        <taxon>Batillariidae</taxon>
        <taxon>Batillaria</taxon>
    </lineage>
</organism>
<dbReference type="EMBL" id="JACVVK020000179">
    <property type="protein sequence ID" value="KAK7486448.1"/>
    <property type="molecule type" value="Genomic_DNA"/>
</dbReference>
<dbReference type="SUPFAM" id="SSF52025">
    <property type="entry name" value="PA domain"/>
    <property type="match status" value="1"/>
</dbReference>
<reference evidence="4 5" key="1">
    <citation type="journal article" date="2023" name="Sci. Data">
        <title>Genome assembly of the Korean intertidal mud-creeper Batillaria attramentaria.</title>
        <authorList>
            <person name="Patra A.K."/>
            <person name="Ho P.T."/>
            <person name="Jun S."/>
            <person name="Lee S.J."/>
            <person name="Kim Y."/>
            <person name="Won Y.J."/>
        </authorList>
    </citation>
    <scope>NUCLEOTIDE SEQUENCE [LARGE SCALE GENOMIC DNA]</scope>
    <source>
        <strain evidence="4">Wonlab-2016</strain>
    </source>
</reference>
<accession>A0ABD0KGY6</accession>
<sequence>TSRNKILQWHIRRSIPPARHKVSMLDGRGRPMFTSKPGARTGSKWDNDVTWPYCFYSPSGKVQGKLIYANYGRPQDFRTLDKMGVDTANAVVLIRYGKISRGRKMREATKRGASAVVLYNDPADVNVNMTYHVFPATWWLPGDDVEHGNIRTTSDDALRVPLEDMDLPTIPCHPVGYDDARVLIQNLEGEQVPDDWKGDLGLTYHVGSNKPGALYGPVEVDVQNKLQNRRVFNVFATLKGVIEPDRVVLVGNHRDAIAYGALDPGSGTAVMLEMARVFAQLAKDGWEPRRSVMFCSWAAEEFGLIGSTEWVEEKRRWLSDHAVAYLNLDTVLQGNYSFDMSATPSLKAAGIRAAHKIPDPHQPNQTVFDTWKQRIMDERSPGLPWVRRPVSFTDLQPFVHLAGVPVTHSRYSFVEQNGVLIYPIRNYPLYHSVYDTMRLARMMDPDWAASKAVTATVGELARDLADSLLLPLSVRDYALDVLDHLNGGPLEEVAEELNLSAASLQSACEGFLQAAEMVQDKINNLNILNPFEIRQINDKLMQFEKEFLDPAERTHLILIYGSNSKPSLNKEELSKLTVALKAATAVLKT</sequence>
<dbReference type="SUPFAM" id="SSF53187">
    <property type="entry name" value="Zn-dependent exopeptidases"/>
    <property type="match status" value="1"/>
</dbReference>
<dbReference type="SUPFAM" id="SSF47672">
    <property type="entry name" value="Transferrin receptor-like dimerisation domain"/>
    <property type="match status" value="1"/>
</dbReference>
<feature type="domain" description="PA" evidence="2">
    <location>
        <begin position="62"/>
        <end position="126"/>
    </location>
</feature>
<proteinExistence type="inferred from homology"/>
<evidence type="ECO:0000259" key="2">
    <source>
        <dbReference type="Pfam" id="PF02225"/>
    </source>
</evidence>